<sequence>MPNVVGKTNLPTPDDYSQSSLDNMYKEYVLLKRNIDDLTARQNEIKKELSSFVEANGLEDDKGHMWYDMPEYNGYVGMQRQRRVTQKIDEEAALSILTDKGLADRCFETKPVLDQEQVLKCMYEGLINEDELDTIFPKSVTSAFVLMKK</sequence>
<feature type="coiled-coil region" evidence="1">
    <location>
        <begin position="21"/>
        <end position="48"/>
    </location>
</feature>
<organism evidence="2">
    <name type="scientific">uncultured Caudovirales phage</name>
    <dbReference type="NCBI Taxonomy" id="2100421"/>
    <lineage>
        <taxon>Viruses</taxon>
        <taxon>Duplodnaviria</taxon>
        <taxon>Heunggongvirae</taxon>
        <taxon>Uroviricota</taxon>
        <taxon>Caudoviricetes</taxon>
        <taxon>Peduoviridae</taxon>
        <taxon>Maltschvirus</taxon>
        <taxon>Maltschvirus maltsch</taxon>
    </lineage>
</organism>
<evidence type="ECO:0000256" key="1">
    <source>
        <dbReference type="SAM" id="Coils"/>
    </source>
</evidence>
<dbReference type="EMBL" id="LR796586">
    <property type="protein sequence ID" value="CAB4152387.1"/>
    <property type="molecule type" value="Genomic_DNA"/>
</dbReference>
<name>A0A6J5N247_9CAUD</name>
<accession>A0A6J5N247</accession>
<reference evidence="2" key="1">
    <citation type="submission" date="2020-04" db="EMBL/GenBank/DDBJ databases">
        <authorList>
            <person name="Chiriac C."/>
            <person name="Salcher M."/>
            <person name="Ghai R."/>
            <person name="Kavagutti S V."/>
        </authorList>
    </citation>
    <scope>NUCLEOTIDE SEQUENCE</scope>
</reference>
<protein>
    <submittedName>
        <fullName evidence="2">Uncharacterized protein</fullName>
    </submittedName>
</protein>
<keyword evidence="1" id="KW-0175">Coiled coil</keyword>
<evidence type="ECO:0000313" key="2">
    <source>
        <dbReference type="EMBL" id="CAB4152387.1"/>
    </source>
</evidence>
<gene>
    <name evidence="2" type="ORF">UFOVP621_7</name>
</gene>
<proteinExistence type="predicted"/>